<feature type="transmembrane region" description="Helical" evidence="5">
    <location>
        <begin position="21"/>
        <end position="45"/>
    </location>
</feature>
<proteinExistence type="predicted"/>
<evidence type="ECO:0000313" key="7">
    <source>
        <dbReference type="EMBL" id="HIX56543.1"/>
    </source>
</evidence>
<dbReference type="InterPro" id="IPR052714">
    <property type="entry name" value="MFS_Exporter"/>
</dbReference>
<evidence type="ECO:0000256" key="1">
    <source>
        <dbReference type="ARBA" id="ARBA00022692"/>
    </source>
</evidence>
<accession>A0A9D2B0D6</accession>
<dbReference type="SUPFAM" id="SSF103473">
    <property type="entry name" value="MFS general substrate transporter"/>
    <property type="match status" value="1"/>
</dbReference>
<dbReference type="PROSITE" id="PS50850">
    <property type="entry name" value="MFS"/>
    <property type="match status" value="1"/>
</dbReference>
<evidence type="ECO:0000259" key="6">
    <source>
        <dbReference type="PROSITE" id="PS50850"/>
    </source>
</evidence>
<feature type="transmembrane region" description="Helical" evidence="5">
    <location>
        <begin position="296"/>
        <end position="316"/>
    </location>
</feature>
<feature type="transmembrane region" description="Helical" evidence="5">
    <location>
        <begin position="112"/>
        <end position="136"/>
    </location>
</feature>
<protein>
    <submittedName>
        <fullName evidence="7">MFS transporter</fullName>
    </submittedName>
</protein>
<feature type="transmembrane region" description="Helical" evidence="5">
    <location>
        <begin position="322"/>
        <end position="347"/>
    </location>
</feature>
<dbReference type="Pfam" id="PF07690">
    <property type="entry name" value="MFS_1"/>
    <property type="match status" value="1"/>
</dbReference>
<feature type="transmembrane region" description="Helical" evidence="5">
    <location>
        <begin position="267"/>
        <end position="284"/>
    </location>
</feature>
<name>A0A9D2B0D6_9GAMM</name>
<feature type="transmembrane region" description="Helical" evidence="5">
    <location>
        <begin position="148"/>
        <end position="174"/>
    </location>
</feature>
<dbReference type="InterPro" id="IPR020846">
    <property type="entry name" value="MFS_dom"/>
</dbReference>
<keyword evidence="3 5" id="KW-0472">Membrane</keyword>
<reference evidence="7" key="2">
    <citation type="submission" date="2021-04" db="EMBL/GenBank/DDBJ databases">
        <authorList>
            <person name="Gilroy R."/>
        </authorList>
    </citation>
    <scope>NUCLEOTIDE SEQUENCE</scope>
    <source>
        <strain evidence="7">USASDec5-558</strain>
    </source>
</reference>
<dbReference type="CDD" id="cd17337">
    <property type="entry name" value="MFS_CsbX"/>
    <property type="match status" value="1"/>
</dbReference>
<dbReference type="InterPro" id="IPR036259">
    <property type="entry name" value="MFS_trans_sf"/>
</dbReference>
<comment type="caution">
    <text evidence="7">The sequence shown here is derived from an EMBL/GenBank/DDBJ whole genome shotgun (WGS) entry which is preliminary data.</text>
</comment>
<organism evidence="7 8">
    <name type="scientific">Candidatus Anaerobiospirillum pullistercoris</name>
    <dbReference type="NCBI Taxonomy" id="2838452"/>
    <lineage>
        <taxon>Bacteria</taxon>
        <taxon>Pseudomonadati</taxon>
        <taxon>Pseudomonadota</taxon>
        <taxon>Gammaproteobacteria</taxon>
        <taxon>Aeromonadales</taxon>
        <taxon>Succinivibrionaceae</taxon>
        <taxon>Anaerobiospirillum</taxon>
    </lineage>
</organism>
<dbReference type="PANTHER" id="PTHR23531:SF1">
    <property type="entry name" value="QUINOLENE RESISTANCE PROTEIN NORA"/>
    <property type="match status" value="1"/>
</dbReference>
<dbReference type="AlphaFoldDB" id="A0A9D2B0D6"/>
<dbReference type="GO" id="GO:0016020">
    <property type="term" value="C:membrane"/>
    <property type="evidence" value="ECO:0007669"/>
    <property type="project" value="InterPro"/>
</dbReference>
<feature type="transmembrane region" description="Helical" evidence="5">
    <location>
        <begin position="88"/>
        <end position="106"/>
    </location>
</feature>
<keyword evidence="2 5" id="KW-1133">Transmembrane helix</keyword>
<evidence type="ECO:0000256" key="3">
    <source>
        <dbReference type="ARBA" id="ARBA00023136"/>
    </source>
</evidence>
<feature type="transmembrane region" description="Helical" evidence="5">
    <location>
        <begin position="57"/>
        <end position="76"/>
    </location>
</feature>
<reference evidence="7" key="1">
    <citation type="journal article" date="2021" name="PeerJ">
        <title>Extensive microbial diversity within the chicken gut microbiome revealed by metagenomics and culture.</title>
        <authorList>
            <person name="Gilroy R."/>
            <person name="Ravi A."/>
            <person name="Getino M."/>
            <person name="Pursley I."/>
            <person name="Horton D.L."/>
            <person name="Alikhan N.F."/>
            <person name="Baker D."/>
            <person name="Gharbi K."/>
            <person name="Hall N."/>
            <person name="Watson M."/>
            <person name="Adriaenssens E.M."/>
            <person name="Foster-Nyarko E."/>
            <person name="Jarju S."/>
            <person name="Secka A."/>
            <person name="Antonio M."/>
            <person name="Oren A."/>
            <person name="Chaudhuri R.R."/>
            <person name="La Ragione R."/>
            <person name="Hildebrand F."/>
            <person name="Pallen M.J."/>
        </authorList>
    </citation>
    <scope>NUCLEOTIDE SEQUENCE</scope>
    <source>
        <strain evidence="7">USASDec5-558</strain>
    </source>
</reference>
<feature type="domain" description="Major facilitator superfamily (MFS) profile" evidence="6">
    <location>
        <begin position="19"/>
        <end position="412"/>
    </location>
</feature>
<dbReference type="InterPro" id="IPR004748">
    <property type="entry name" value="Polyol_permease-like"/>
</dbReference>
<feature type="compositionally biased region" description="Low complexity" evidence="4">
    <location>
        <begin position="447"/>
        <end position="457"/>
    </location>
</feature>
<evidence type="ECO:0000313" key="8">
    <source>
        <dbReference type="Proteomes" id="UP000886829"/>
    </source>
</evidence>
<gene>
    <name evidence="7" type="ORF">H9850_03610</name>
</gene>
<dbReference type="GO" id="GO:0022857">
    <property type="term" value="F:transmembrane transporter activity"/>
    <property type="evidence" value="ECO:0007669"/>
    <property type="project" value="InterPro"/>
</dbReference>
<feature type="transmembrane region" description="Helical" evidence="5">
    <location>
        <begin position="234"/>
        <end position="255"/>
    </location>
</feature>
<feature type="transmembrane region" description="Helical" evidence="5">
    <location>
        <begin position="359"/>
        <end position="384"/>
    </location>
</feature>
<evidence type="ECO:0000256" key="5">
    <source>
        <dbReference type="SAM" id="Phobius"/>
    </source>
</evidence>
<sequence>MSTSKELPIVQTFLGLPRPLLAGYIAIALFMTGDGFELAFLSQYITTLGYSKSESSLVFTVYGLAAAISAWSSGVIAELITVRRAMRIGAILWVVFHVCFLYFGLAEAHYGLIIIFYGLRGLAYPLFLYSFVVAIVQNVNPRQVSPALGWFWTVYSIGIGVVGSFIPSITIPMIGEYGTLWLALIFAVSGAGTAIFGLKHLRNSDKSKLSAKEKFGELLFAVKLFRNPHITYAAIIRVINTLSLFGFAVIMPMMFVDELGWTIDRWLLIWTVFFAVTIFSNVFWGIMNEIMGWINVIRYMGCLGMAFSTLSFYFIPHAFPDSFFMSCIPAVLLGWFVGAFVAVTPIMTTLEPEHKGAAISVYNLSAGASNFAAPAIAVLILPHFGVQGVVYTYAALYILAFVLTFLLKVKQPGFNGAFKPRTPIDAEADAEVAHTPDHEQEVVGSGAAATATITAQK</sequence>
<dbReference type="InterPro" id="IPR011701">
    <property type="entry name" value="MFS"/>
</dbReference>
<dbReference type="Proteomes" id="UP000886829">
    <property type="component" value="Unassembled WGS sequence"/>
</dbReference>
<evidence type="ECO:0000256" key="2">
    <source>
        <dbReference type="ARBA" id="ARBA00022989"/>
    </source>
</evidence>
<feature type="region of interest" description="Disordered" evidence="4">
    <location>
        <begin position="435"/>
        <end position="457"/>
    </location>
</feature>
<dbReference type="PANTHER" id="PTHR23531">
    <property type="entry name" value="QUINOLENE RESISTANCE PROTEIN NORA"/>
    <property type="match status" value="1"/>
</dbReference>
<feature type="transmembrane region" description="Helical" evidence="5">
    <location>
        <begin position="180"/>
        <end position="198"/>
    </location>
</feature>
<evidence type="ECO:0000256" key="4">
    <source>
        <dbReference type="SAM" id="MobiDB-lite"/>
    </source>
</evidence>
<keyword evidence="1 5" id="KW-0812">Transmembrane</keyword>
<dbReference type="EMBL" id="DXEV01000072">
    <property type="protein sequence ID" value="HIX56543.1"/>
    <property type="molecule type" value="Genomic_DNA"/>
</dbReference>
<feature type="transmembrane region" description="Helical" evidence="5">
    <location>
        <begin position="390"/>
        <end position="409"/>
    </location>
</feature>
<dbReference type="Gene3D" id="1.20.1250.20">
    <property type="entry name" value="MFS general substrate transporter like domains"/>
    <property type="match status" value="2"/>
</dbReference>
<dbReference type="NCBIfam" id="TIGR00897">
    <property type="entry name" value="2A0118"/>
    <property type="match status" value="1"/>
</dbReference>